<organism evidence="4">
    <name type="scientific">viral metagenome</name>
    <dbReference type="NCBI Taxonomy" id="1070528"/>
    <lineage>
        <taxon>unclassified sequences</taxon>
        <taxon>metagenomes</taxon>
        <taxon>organismal metagenomes</taxon>
    </lineage>
</organism>
<dbReference type="InterPro" id="IPR050336">
    <property type="entry name" value="Chromosome_partition/occlusion"/>
</dbReference>
<proteinExistence type="predicted"/>
<accession>A0A6M3MGE8</accession>
<dbReference type="Pfam" id="PF02195">
    <property type="entry name" value="ParB_N"/>
    <property type="match status" value="1"/>
</dbReference>
<feature type="domain" description="ParB-like N-terminal" evidence="2">
    <location>
        <begin position="14"/>
        <end position="104"/>
    </location>
</feature>
<dbReference type="InterPro" id="IPR003115">
    <property type="entry name" value="ParB_N"/>
</dbReference>
<evidence type="ECO:0000313" key="3">
    <source>
        <dbReference type="EMBL" id="QJB00558.1"/>
    </source>
</evidence>
<protein>
    <recommendedName>
        <fullName evidence="2">ParB-like N-terminal domain-containing protein</fullName>
    </recommendedName>
</protein>
<evidence type="ECO:0000256" key="1">
    <source>
        <dbReference type="ARBA" id="ARBA00022829"/>
    </source>
</evidence>
<dbReference type="SMART" id="SM00470">
    <property type="entry name" value="ParB"/>
    <property type="match status" value="1"/>
</dbReference>
<evidence type="ECO:0000313" key="4">
    <source>
        <dbReference type="EMBL" id="QJB04426.1"/>
    </source>
</evidence>
<dbReference type="Gene3D" id="1.10.10.2830">
    <property type="match status" value="1"/>
</dbReference>
<name>A0A6M3MGE8_9ZZZZ</name>
<evidence type="ECO:0000259" key="2">
    <source>
        <dbReference type="SMART" id="SM00470"/>
    </source>
</evidence>
<dbReference type="SUPFAM" id="SSF109709">
    <property type="entry name" value="KorB DNA-binding domain-like"/>
    <property type="match status" value="1"/>
</dbReference>
<dbReference type="InterPro" id="IPR036086">
    <property type="entry name" value="ParB/Sulfiredoxin_sf"/>
</dbReference>
<dbReference type="EMBL" id="MT143882">
    <property type="protein sequence ID" value="QJB04426.1"/>
    <property type="molecule type" value="Genomic_DNA"/>
</dbReference>
<gene>
    <name evidence="3" type="ORF">MM171A00411_0020</name>
    <name evidence="4" type="ORF">MM171B00292_0027</name>
</gene>
<dbReference type="AlphaFoldDB" id="A0A6M3MGE8"/>
<keyword evidence="1" id="KW-0159">Chromosome partition</keyword>
<dbReference type="PANTHER" id="PTHR33375:SF1">
    <property type="entry name" value="CHROMOSOME-PARTITIONING PROTEIN PARB-RELATED"/>
    <property type="match status" value="1"/>
</dbReference>
<dbReference type="EMBL" id="MT143696">
    <property type="protein sequence ID" value="QJB00558.1"/>
    <property type="molecule type" value="Genomic_DNA"/>
</dbReference>
<dbReference type="InterPro" id="IPR041468">
    <property type="entry name" value="HTH_ParB/Spo0J"/>
</dbReference>
<dbReference type="PANTHER" id="PTHR33375">
    <property type="entry name" value="CHROMOSOME-PARTITIONING PROTEIN PARB-RELATED"/>
    <property type="match status" value="1"/>
</dbReference>
<dbReference type="GO" id="GO:0007059">
    <property type="term" value="P:chromosome segregation"/>
    <property type="evidence" value="ECO:0007669"/>
    <property type="project" value="UniProtKB-KW"/>
</dbReference>
<dbReference type="Gene3D" id="3.90.1530.30">
    <property type="match status" value="1"/>
</dbReference>
<dbReference type="GO" id="GO:0005694">
    <property type="term" value="C:chromosome"/>
    <property type="evidence" value="ECO:0007669"/>
    <property type="project" value="TreeGrafter"/>
</dbReference>
<dbReference type="SUPFAM" id="SSF110849">
    <property type="entry name" value="ParB/Sulfiredoxin"/>
    <property type="match status" value="1"/>
</dbReference>
<sequence>MDKLRNGHPIDIEALLDPQVTLHPEIIKWRDKLTVDLKLLNSLRDTGQIQDCVFRPKGEQFELIAGARRYFHQKLLGKTWEEIPKKIKELDEREALLIAAAENFFRKDFNKWEEARVIYTLLTVGKIPVKEVAEQLGVKESYIKNRRSLMMLPKKLLERFEKKDIPIGYAKVTMRLSEYPEAQGKLLEEIESGIKNSYSGIRTIERADEFVTNILDKIKKQKDLLEKYGGCPQCESKNISESNWSGDEDKLDCKDCGHSWHKETKEPWKYYELKQKAKELGFEVEEGPDKIKLTPKDVADMVQKEANEQRQQDEEEEEGEKVLENFRSSVSLETILAPLIKENIQKMVIRGSNIDIELIEDPEFYFKGLKKDYKAGEKARIEVQYGWHSMQETAIKVHELIKRVS</sequence>
<reference evidence="4" key="1">
    <citation type="submission" date="2020-03" db="EMBL/GenBank/DDBJ databases">
        <title>The deep terrestrial virosphere.</title>
        <authorList>
            <person name="Holmfeldt K."/>
            <person name="Nilsson E."/>
            <person name="Simone D."/>
            <person name="Lopez-Fernandez M."/>
            <person name="Wu X."/>
            <person name="de Brujin I."/>
            <person name="Lundin D."/>
            <person name="Andersson A."/>
            <person name="Bertilsson S."/>
            <person name="Dopson M."/>
        </authorList>
    </citation>
    <scope>NUCLEOTIDE SEQUENCE</scope>
    <source>
        <strain evidence="3">MM171A00411</strain>
        <strain evidence="4">MM171B00292</strain>
    </source>
</reference>
<dbReference type="Pfam" id="PF17762">
    <property type="entry name" value="HTH_ParB"/>
    <property type="match status" value="1"/>
</dbReference>